<dbReference type="GO" id="GO:0006139">
    <property type="term" value="P:nucleobase-containing compound metabolic process"/>
    <property type="evidence" value="ECO:0007669"/>
    <property type="project" value="InterPro"/>
</dbReference>
<dbReference type="InterPro" id="IPR000850">
    <property type="entry name" value="Adenylat/UMP-CMP_kin"/>
</dbReference>
<dbReference type="Gene3D" id="3.40.50.300">
    <property type="entry name" value="P-loop containing nucleotide triphosphate hydrolases"/>
    <property type="match status" value="1"/>
</dbReference>
<dbReference type="Proteomes" id="UP000008312">
    <property type="component" value="Unassembled WGS sequence"/>
</dbReference>
<dbReference type="EMBL" id="FN668650">
    <property type="protein sequence ID" value="CBK22586.2"/>
    <property type="molecule type" value="Genomic_DNA"/>
</dbReference>
<dbReference type="GO" id="GO:0005524">
    <property type="term" value="F:ATP binding"/>
    <property type="evidence" value="ECO:0007669"/>
    <property type="project" value="InterPro"/>
</dbReference>
<dbReference type="PANTHER" id="PTHR23359">
    <property type="entry name" value="NUCLEOTIDE KINASE"/>
    <property type="match status" value="1"/>
</dbReference>
<dbReference type="AlphaFoldDB" id="D8M3W3"/>
<dbReference type="PRINTS" id="PR00094">
    <property type="entry name" value="ADENYLTKNASE"/>
</dbReference>
<dbReference type="Pfam" id="PF00406">
    <property type="entry name" value="ADK"/>
    <property type="match status" value="1"/>
</dbReference>
<dbReference type="InterPro" id="IPR033690">
    <property type="entry name" value="Adenylat_kinase_CS"/>
</dbReference>
<accession>D8M3W3</accession>
<dbReference type="InParanoid" id="D8M3W3"/>
<reference evidence="5" key="1">
    <citation type="submission" date="2010-02" db="EMBL/GenBank/DDBJ databases">
        <title>Sequencing and annotation of the Blastocystis hominis genome.</title>
        <authorList>
            <person name="Wincker P."/>
        </authorList>
    </citation>
    <scope>NUCLEOTIDE SEQUENCE</scope>
    <source>
        <strain evidence="5">Singapore isolate B</strain>
    </source>
</reference>
<dbReference type="CDD" id="cd01428">
    <property type="entry name" value="ADK"/>
    <property type="match status" value="1"/>
</dbReference>
<sequence length="634" mass="71624">MSLLRSSLILGRSLQSSVRCFSSTAGNVIFVLGAPGSGKGKHSDHLVAKFGGCHVSVGEILRETVKTPGKYTDMIKKHLDEGTLVPTDVTMELIKDKVLRTTNGVLLLDGYPRNMSNYNTWVNVMGSSCNVLGCLLYQCSYEFLEKRLLERGKDQGRSDDNLDVIKRRFYSYEHETAEVLNHLREKYPIETICTEPPFEEAFPNSIKAYKAICEKNGLKIHFFSFMNSYYQESVFTSDYDDLIRIIVCYMKGEDGIFELDCSELTYDIVSSRELLCQSNYFKSKLESEWKNVNTVTIRVSSEKLFHAFGLLIRYIHLKDVNGSVFAMDQMRHLLRPNTGLDIELCKVASILQLDSLQDRLQNLLVQGLNSSNFIASCKYASATRHGVLVSYKKSDADTSESILFLAKTSKFTYRGDEINSDIFDVLLLDDIAKRSKFFSPGYLSSGGKPCEFDTMTEEQLRSFGMKKSSCGFAGTIRCYIERNRGGNRCLDFDSTASDNPDSDVFHLYREDSKEYIMSAVAMPGSSNVAFFKNPNITASTVTAHIYDEDYLGVMKGNGLGTEFILYDNGLNPALIPECVFEENQRNQVLRITYKSNIAGRQPNSMQVFAPATVETEIERMSDREKRIKSFTNRC</sequence>
<evidence type="ECO:0000256" key="2">
    <source>
        <dbReference type="ARBA" id="ARBA00022741"/>
    </source>
</evidence>
<dbReference type="OrthoDB" id="442176at2759"/>
<dbReference type="InterPro" id="IPR000007">
    <property type="entry name" value="Tubby_C"/>
</dbReference>
<dbReference type="GeneID" id="24922600"/>
<dbReference type="InterPro" id="IPR027417">
    <property type="entry name" value="P-loop_NTPase"/>
</dbReference>
<dbReference type="PROSITE" id="PS00113">
    <property type="entry name" value="ADENYLATE_KINASE"/>
    <property type="match status" value="1"/>
</dbReference>
<dbReference type="RefSeq" id="XP_012896634.1">
    <property type="nucleotide sequence ID" value="XM_013041180.1"/>
</dbReference>
<dbReference type="GO" id="GO:0019205">
    <property type="term" value="F:nucleobase-containing compound kinase activity"/>
    <property type="evidence" value="ECO:0007669"/>
    <property type="project" value="InterPro"/>
</dbReference>
<gene>
    <name evidence="5" type="ORF">GSBLH_T00006476001</name>
</gene>
<dbReference type="Gene3D" id="3.30.710.10">
    <property type="entry name" value="Potassium Channel Kv1.1, Chain A"/>
    <property type="match status" value="1"/>
</dbReference>
<dbReference type="InterPro" id="IPR025659">
    <property type="entry name" value="Tubby-like_C"/>
</dbReference>
<keyword evidence="2" id="KW-0547">Nucleotide-binding</keyword>
<dbReference type="SUPFAM" id="SSF52540">
    <property type="entry name" value="P-loop containing nucleoside triphosphate hydrolases"/>
    <property type="match status" value="1"/>
</dbReference>
<feature type="domain" description="Tubby C-terminal" evidence="4">
    <location>
        <begin position="474"/>
        <end position="618"/>
    </location>
</feature>
<evidence type="ECO:0000313" key="6">
    <source>
        <dbReference type="Proteomes" id="UP000008312"/>
    </source>
</evidence>
<evidence type="ECO:0000259" key="4">
    <source>
        <dbReference type="Pfam" id="PF01167"/>
    </source>
</evidence>
<evidence type="ECO:0000256" key="1">
    <source>
        <dbReference type="ARBA" id="ARBA00022679"/>
    </source>
</evidence>
<keyword evidence="6" id="KW-1185">Reference proteome</keyword>
<keyword evidence="3 5" id="KW-0418">Kinase</keyword>
<evidence type="ECO:0000256" key="3">
    <source>
        <dbReference type="ARBA" id="ARBA00022777"/>
    </source>
</evidence>
<evidence type="ECO:0000313" key="5">
    <source>
        <dbReference type="EMBL" id="CBK22586.2"/>
    </source>
</evidence>
<dbReference type="SUPFAM" id="SSF54518">
    <property type="entry name" value="Tubby C-terminal domain-like"/>
    <property type="match status" value="1"/>
</dbReference>
<dbReference type="HAMAP" id="MF_00235">
    <property type="entry name" value="Adenylate_kinase_Adk"/>
    <property type="match status" value="1"/>
</dbReference>
<keyword evidence="1" id="KW-0808">Transferase</keyword>
<name>D8M3W3_BLAHO</name>
<proteinExistence type="inferred from homology"/>
<protein>
    <submittedName>
        <fullName evidence="5">Adenylate kinase</fullName>
    </submittedName>
</protein>
<dbReference type="Gene3D" id="3.20.90.10">
    <property type="entry name" value="Tubby Protein, Chain A"/>
    <property type="match status" value="1"/>
</dbReference>
<dbReference type="InterPro" id="IPR011333">
    <property type="entry name" value="SKP1/BTB/POZ_sf"/>
</dbReference>
<dbReference type="Pfam" id="PF01167">
    <property type="entry name" value="Tub"/>
    <property type="match status" value="1"/>
</dbReference>
<organism evidence="5">
    <name type="scientific">Blastocystis hominis</name>
    <dbReference type="NCBI Taxonomy" id="12968"/>
    <lineage>
        <taxon>Eukaryota</taxon>
        <taxon>Sar</taxon>
        <taxon>Stramenopiles</taxon>
        <taxon>Bigyra</taxon>
        <taxon>Opalozoa</taxon>
        <taxon>Opalinata</taxon>
        <taxon>Blastocystidae</taxon>
        <taxon>Blastocystis</taxon>
    </lineage>
</organism>